<proteinExistence type="predicted"/>
<feature type="signal peptide" evidence="2">
    <location>
        <begin position="1"/>
        <end position="18"/>
    </location>
</feature>
<evidence type="ECO:0000256" key="2">
    <source>
        <dbReference type="SAM" id="SignalP"/>
    </source>
</evidence>
<protein>
    <submittedName>
        <fullName evidence="3">Uncharacterized protein</fullName>
    </submittedName>
</protein>
<gene>
    <name evidence="3" type="ORF">SOO65_17750</name>
</gene>
<dbReference type="EMBL" id="CP139487">
    <property type="protein sequence ID" value="WPU64540.1"/>
    <property type="molecule type" value="Genomic_DNA"/>
</dbReference>
<evidence type="ECO:0000313" key="4">
    <source>
        <dbReference type="Proteomes" id="UP001324634"/>
    </source>
</evidence>
<reference evidence="3 4" key="1">
    <citation type="submission" date="2023-11" db="EMBL/GenBank/DDBJ databases">
        <title>Peredibacter starrii A3.12.</title>
        <authorList>
            <person name="Mitchell R.J."/>
        </authorList>
    </citation>
    <scope>NUCLEOTIDE SEQUENCE [LARGE SCALE GENOMIC DNA]</scope>
    <source>
        <strain evidence="3 4">A3.12</strain>
    </source>
</reference>
<feature type="compositionally biased region" description="Acidic residues" evidence="1">
    <location>
        <begin position="84"/>
        <end position="93"/>
    </location>
</feature>
<accession>A0AAX4HMP2</accession>
<dbReference type="AlphaFoldDB" id="A0AAX4HMP2"/>
<dbReference type="Proteomes" id="UP001324634">
    <property type="component" value="Chromosome"/>
</dbReference>
<organism evidence="3 4">
    <name type="scientific">Peredibacter starrii</name>
    <dbReference type="NCBI Taxonomy" id="28202"/>
    <lineage>
        <taxon>Bacteria</taxon>
        <taxon>Pseudomonadati</taxon>
        <taxon>Bdellovibrionota</taxon>
        <taxon>Bacteriovoracia</taxon>
        <taxon>Bacteriovoracales</taxon>
        <taxon>Bacteriovoracaceae</taxon>
        <taxon>Peredibacter</taxon>
    </lineage>
</organism>
<feature type="region of interest" description="Disordered" evidence="1">
    <location>
        <begin position="72"/>
        <end position="100"/>
    </location>
</feature>
<feature type="chain" id="PRO_5043545209" evidence="2">
    <location>
        <begin position="19"/>
        <end position="100"/>
    </location>
</feature>
<name>A0AAX4HMP2_9BACT</name>
<keyword evidence="4" id="KW-1185">Reference proteome</keyword>
<dbReference type="RefSeq" id="WP_321393519.1">
    <property type="nucleotide sequence ID" value="NZ_CP139487.1"/>
</dbReference>
<evidence type="ECO:0000313" key="3">
    <source>
        <dbReference type="EMBL" id="WPU64540.1"/>
    </source>
</evidence>
<dbReference type="KEGG" id="psti:SOO65_17750"/>
<sequence>MKKVFFLAFSLLSLTAFAQGSRGPHKEDPEMKACFEELKSNGQLSEGCQELFQEKQERKKKIQKCIAAIDGDDVTDTSSSDDTTTVDDSESGTEDTTITE</sequence>
<evidence type="ECO:0000256" key="1">
    <source>
        <dbReference type="SAM" id="MobiDB-lite"/>
    </source>
</evidence>
<keyword evidence="2" id="KW-0732">Signal</keyword>